<dbReference type="EMBL" id="JAOXHJ010000002">
    <property type="protein sequence ID" value="MCV3753974.1"/>
    <property type="molecule type" value="Genomic_DNA"/>
</dbReference>
<dbReference type="Pfam" id="PF04200">
    <property type="entry name" value="Lipoprotein_17"/>
    <property type="match status" value="3"/>
</dbReference>
<evidence type="ECO:0000313" key="4">
    <source>
        <dbReference type="Proteomes" id="UP001207252"/>
    </source>
</evidence>
<protein>
    <recommendedName>
        <fullName evidence="2">Lipoprotein-associated type-17 domain-containing protein</fullName>
    </recommendedName>
</protein>
<keyword evidence="1" id="KW-0732">Signal</keyword>
<gene>
    <name evidence="3" type="ORF">OF365_01155</name>
</gene>
<feature type="domain" description="Lipoprotein-associated type-17" evidence="2">
    <location>
        <begin position="198"/>
        <end position="273"/>
    </location>
</feature>
<evidence type="ECO:0000313" key="3">
    <source>
        <dbReference type="EMBL" id="MCV3753974.1"/>
    </source>
</evidence>
<reference evidence="3 4" key="1">
    <citation type="journal article" date="2020" name="Int. J. Syst. Evol. Microbiol.">
        <title>Ureaplasma miroungigenitalium sp. nov. isolated from northern elephant seals (Mirounga angustirostris) and Ureaplasma zalophigenitalium sp. nov. isolated from California sea lions (Zalophus californianus).</title>
        <authorList>
            <person name="Volokhov D.V."/>
            <person name="Gulland F.M."/>
            <person name="Gao Y."/>
            <person name="Chizhikov V.E."/>
        </authorList>
    </citation>
    <scope>NUCLEOTIDE SEQUENCE [LARGE SCALE GENOMIC DNA]</scope>
    <source>
        <strain evidence="3 4">CSL7644-GEN</strain>
    </source>
</reference>
<evidence type="ECO:0000256" key="1">
    <source>
        <dbReference type="SAM" id="SignalP"/>
    </source>
</evidence>
<comment type="caution">
    <text evidence="3">The sequence shown here is derived from an EMBL/GenBank/DDBJ whole genome shotgun (WGS) entry which is preliminary data.</text>
</comment>
<feature type="domain" description="Lipoprotein-associated type-17" evidence="2">
    <location>
        <begin position="387"/>
        <end position="464"/>
    </location>
</feature>
<name>A0ABT3BP09_9BACT</name>
<feature type="signal peptide" evidence="1">
    <location>
        <begin position="1"/>
        <end position="25"/>
    </location>
</feature>
<sequence length="646" mass="73318">MQKKTKTILFSTLAFATTSALVVSAITACSKTNTTDVADAILQFNNVKKDLERKYQVDFSKEIATAIKNAENEVAKLKKENPNNASSLIKMVGVKLEKDVADIISKCFDDANNTVVINFKNQSKTLFKNIPADLTNNHFDLQINQAGFKINFLKALKAADKITITYEVIKNQNKHVFTKDILAKNFKSETPLPDINLTQVNKEVSLKYLNSEKILYTTVSDDDLKKKENFVFSAPEGYSITFIKAQKSSDNSKITVTYKLSKNEQTKEFTKDILASSFKQEIVSDHSNQLDELNKASQTITVTFKNAKQLLWSAITLEMLQKPDNYLFAGTPTGFSTTFVKAEKTSDESQITVTYKLSKGELAKEFTLYIPQKEFKQETKPVDPINFDEINKKVELSYKNAKQTLLKDITEANLKDQSNFQFNQLTDDVIITFIQATKTSDNSKITVTYKLSKNEQTKQFTKDILASSFKQVDEVTKYSFEHLGIQEPTKIEFKPKPEDNKHLQVLNFVFFIKDKDTNTNNENFKKIISDKILKDRKTILKASTSPKILGLQSIKLIYTKNGQTLTSTPIVRGGTRTKPDQLKFSNDFKQSYTFTLENTQASESVEIIGLEVTLLAPTQQEIKTKENKPYVVQVFFDQPIKNQKTQ</sequence>
<organism evidence="3 4">
    <name type="scientific">Ureaplasma zalophigenitalium</name>
    <dbReference type="NCBI Taxonomy" id="907723"/>
    <lineage>
        <taxon>Bacteria</taxon>
        <taxon>Bacillati</taxon>
        <taxon>Mycoplasmatota</taxon>
        <taxon>Mycoplasmoidales</taxon>
        <taxon>Mycoplasmoidaceae</taxon>
        <taxon>Ureaplasma</taxon>
    </lineage>
</organism>
<evidence type="ECO:0000259" key="2">
    <source>
        <dbReference type="Pfam" id="PF04200"/>
    </source>
</evidence>
<feature type="chain" id="PRO_5047215483" description="Lipoprotein-associated type-17 domain-containing protein" evidence="1">
    <location>
        <begin position="26"/>
        <end position="646"/>
    </location>
</feature>
<accession>A0ABT3BP09</accession>
<dbReference type="RefSeq" id="WP_263817778.1">
    <property type="nucleotide sequence ID" value="NZ_JAOXHJ010000002.1"/>
</dbReference>
<keyword evidence="4" id="KW-1185">Reference proteome</keyword>
<dbReference type="InterPro" id="IPR007326">
    <property type="entry name" value="Lipoprotein-assoc_dom"/>
</dbReference>
<proteinExistence type="predicted"/>
<feature type="domain" description="Lipoprotein-associated type-17" evidence="2">
    <location>
        <begin position="292"/>
        <end position="370"/>
    </location>
</feature>
<dbReference type="Proteomes" id="UP001207252">
    <property type="component" value="Unassembled WGS sequence"/>
</dbReference>
<dbReference type="PROSITE" id="PS51257">
    <property type="entry name" value="PROKAR_LIPOPROTEIN"/>
    <property type="match status" value="1"/>
</dbReference>